<evidence type="ECO:0000313" key="2">
    <source>
        <dbReference type="EMBL" id="QGF24065.1"/>
    </source>
</evidence>
<protein>
    <submittedName>
        <fullName evidence="2">Uncharacterized protein</fullName>
    </submittedName>
</protein>
<gene>
    <name evidence="2" type="ORF">Rai3103_10665</name>
</gene>
<dbReference type="AlphaFoldDB" id="A0A5Q2FH83"/>
<dbReference type="RefSeq" id="WP_153572594.1">
    <property type="nucleotide sequence ID" value="NZ_CP045725.1"/>
</dbReference>
<dbReference type="Proteomes" id="UP000386847">
    <property type="component" value="Chromosome"/>
</dbReference>
<evidence type="ECO:0000313" key="3">
    <source>
        <dbReference type="Proteomes" id="UP000386847"/>
    </source>
</evidence>
<name>A0A5Q2FH83_9ACTN</name>
<feature type="region of interest" description="Disordered" evidence="1">
    <location>
        <begin position="144"/>
        <end position="170"/>
    </location>
</feature>
<dbReference type="KEGG" id="rain:Rai3103_10665"/>
<dbReference type="EMBL" id="CP045725">
    <property type="protein sequence ID" value="QGF24065.1"/>
    <property type="molecule type" value="Genomic_DNA"/>
</dbReference>
<evidence type="ECO:0000256" key="1">
    <source>
        <dbReference type="SAM" id="MobiDB-lite"/>
    </source>
</evidence>
<reference evidence="2 3" key="1">
    <citation type="submission" date="2019-10" db="EMBL/GenBank/DDBJ databases">
        <title>Genomic analysis of Raineyella sp. CBA3103.</title>
        <authorList>
            <person name="Roh S.W."/>
        </authorList>
    </citation>
    <scope>NUCLEOTIDE SEQUENCE [LARGE SCALE GENOMIC DNA]</scope>
    <source>
        <strain evidence="2 3">CBA3103</strain>
    </source>
</reference>
<sequence>MTGTVDDPSGEIDNEASMLLDAEDLAEQGVREAYAQVALALTGLGLVPAEITEIIDPDAPAYTVVCQGIEYPIVGPGLPDEGAWGRATYALFDLVNRQLSGHDQWLYAINGGNDLIGILMTPDQAARARRALLRRSDWPYLPTDEPDWSGMFRDRTPPPSPSRWTGWRAR</sequence>
<organism evidence="2 3">
    <name type="scientific">Raineyella fluvialis</name>
    <dbReference type="NCBI Taxonomy" id="2662261"/>
    <lineage>
        <taxon>Bacteria</taxon>
        <taxon>Bacillati</taxon>
        <taxon>Actinomycetota</taxon>
        <taxon>Actinomycetes</taxon>
        <taxon>Propionibacteriales</taxon>
        <taxon>Propionibacteriaceae</taxon>
        <taxon>Raineyella</taxon>
    </lineage>
</organism>
<accession>A0A5Q2FH83</accession>
<keyword evidence="3" id="KW-1185">Reference proteome</keyword>
<proteinExistence type="predicted"/>